<dbReference type="Pfam" id="PF17645">
    <property type="entry name" value="Amdase"/>
    <property type="match status" value="1"/>
</dbReference>
<organism evidence="1 2">
    <name type="scientific">Actinomadura rubteroloni</name>
    <dbReference type="NCBI Taxonomy" id="1926885"/>
    <lineage>
        <taxon>Bacteria</taxon>
        <taxon>Bacillati</taxon>
        <taxon>Actinomycetota</taxon>
        <taxon>Actinomycetes</taxon>
        <taxon>Streptosporangiales</taxon>
        <taxon>Thermomonosporaceae</taxon>
        <taxon>Actinomadura</taxon>
    </lineage>
</organism>
<dbReference type="Gene3D" id="3.40.50.12500">
    <property type="match status" value="1"/>
</dbReference>
<name>A0A2P4UE95_9ACTN</name>
<dbReference type="EC" id="4.1.1.76" evidence="1"/>
<keyword evidence="1" id="KW-0456">Lyase</keyword>
<dbReference type="PIRSF" id="PIRSF015736">
    <property type="entry name" value="MI"/>
    <property type="match status" value="1"/>
</dbReference>
<gene>
    <name evidence="1" type="ORF">BTM25_44850</name>
</gene>
<dbReference type="EMBL" id="MTBP01000003">
    <property type="protein sequence ID" value="POM23332.1"/>
    <property type="molecule type" value="Genomic_DNA"/>
</dbReference>
<evidence type="ECO:0000313" key="2">
    <source>
        <dbReference type="Proteomes" id="UP000242367"/>
    </source>
</evidence>
<dbReference type="PANTHER" id="PTHR40267">
    <property type="entry name" value="BLR3294 PROTEIN"/>
    <property type="match status" value="1"/>
</dbReference>
<accession>A0A2P4UE95</accession>
<dbReference type="AlphaFoldDB" id="A0A2P4UE95"/>
<dbReference type="InterPro" id="IPR053714">
    <property type="entry name" value="Iso_Racemase_Enz_sf"/>
</dbReference>
<dbReference type="Proteomes" id="UP000242367">
    <property type="component" value="Unassembled WGS sequence"/>
</dbReference>
<evidence type="ECO:0000313" key="1">
    <source>
        <dbReference type="EMBL" id="POM23332.1"/>
    </source>
</evidence>
<dbReference type="PANTHER" id="PTHR40267:SF1">
    <property type="entry name" value="BLR3294 PROTEIN"/>
    <property type="match status" value="1"/>
</dbReference>
<proteinExistence type="predicted"/>
<keyword evidence="2" id="KW-1185">Reference proteome</keyword>
<sequence>MGRSIGFLYPGFSAEDDYPVLEGLLGDVALRVVHTEMREDAHRVDALLDIGGDGVLAAGARALRGLGVDAAVWACTSGSFVFGWDGAAAQAAGVGRTAGVPASSTSFAFVHAARRLGLRRVAVAATYPADVAGHFRAFLEHAGLEVVALASRGIVTAAEVGALGRDDVLDFVAAHDRPDADAVLVPDTALHTAAWLDDLEARVGKPVLTANQVSVWEGLRLTGGDRPRTGLGRLFSAG</sequence>
<dbReference type="InterPro" id="IPR026286">
    <property type="entry name" value="MaiA/AMDase"/>
</dbReference>
<protein>
    <submittedName>
        <fullName evidence="1">Arylmalonate decarboxylase</fullName>
        <ecNumber evidence="1">4.1.1.76</ecNumber>
    </submittedName>
</protein>
<reference evidence="1 2" key="1">
    <citation type="journal article" date="2017" name="Chemistry">
        <title>Isolation, Biosynthesis and Chemical Modifications of Rubterolones A-F: Rare Tropolone Alkaloids from Actinomadura sp. 5-2.</title>
        <authorList>
            <person name="Guo H."/>
            <person name="Benndorf R."/>
            <person name="Leichnitz D."/>
            <person name="Klassen J.L."/>
            <person name="Vollmers J."/>
            <person name="Gorls H."/>
            <person name="Steinacker M."/>
            <person name="Weigel C."/>
            <person name="Dahse H.M."/>
            <person name="Kaster A.K."/>
            <person name="de Beer Z.W."/>
            <person name="Poulsen M."/>
            <person name="Beemelmanns C."/>
        </authorList>
    </citation>
    <scope>NUCLEOTIDE SEQUENCE [LARGE SCALE GENOMIC DNA]</scope>
    <source>
        <strain evidence="1 2">5-2</strain>
    </source>
</reference>
<comment type="caution">
    <text evidence="1">The sequence shown here is derived from an EMBL/GenBank/DDBJ whole genome shotgun (WGS) entry which is preliminary data.</text>
</comment>
<dbReference type="RefSeq" id="WP_103564968.1">
    <property type="nucleotide sequence ID" value="NZ_MTBP01000003.1"/>
</dbReference>
<dbReference type="GO" id="GO:0047436">
    <property type="term" value="F:arylmalonate decarboxylase activity"/>
    <property type="evidence" value="ECO:0007669"/>
    <property type="project" value="UniProtKB-EC"/>
</dbReference>